<reference evidence="1 2" key="1">
    <citation type="submission" date="2015-01" db="EMBL/GenBank/DDBJ databases">
        <title>Evolution of Trichinella species and genotypes.</title>
        <authorList>
            <person name="Korhonen P.K."/>
            <person name="Edoardo P."/>
            <person name="Giuseppe L.R."/>
            <person name="Gasser R.B."/>
        </authorList>
    </citation>
    <scope>NUCLEOTIDE SEQUENCE [LARGE SCALE GENOMIC DNA]</scope>
    <source>
        <strain evidence="1">ISS3</strain>
    </source>
</reference>
<evidence type="ECO:0000313" key="2">
    <source>
        <dbReference type="Proteomes" id="UP000054776"/>
    </source>
</evidence>
<gene>
    <name evidence="1" type="ORF">T01_3918</name>
</gene>
<proteinExistence type="predicted"/>
<dbReference type="InParanoid" id="A0A0V1B4N1"/>
<keyword evidence="2" id="KW-1185">Reference proteome</keyword>
<organism evidence="1 2">
    <name type="scientific">Trichinella spiralis</name>
    <name type="common">Trichina worm</name>
    <dbReference type="NCBI Taxonomy" id="6334"/>
    <lineage>
        <taxon>Eukaryota</taxon>
        <taxon>Metazoa</taxon>
        <taxon>Ecdysozoa</taxon>
        <taxon>Nematoda</taxon>
        <taxon>Enoplea</taxon>
        <taxon>Dorylaimia</taxon>
        <taxon>Trichinellida</taxon>
        <taxon>Trichinellidae</taxon>
        <taxon>Trichinella</taxon>
    </lineage>
</organism>
<name>A0A0V1B4N1_TRISP</name>
<comment type="caution">
    <text evidence="1">The sequence shown here is derived from an EMBL/GenBank/DDBJ whole genome shotgun (WGS) entry which is preliminary data.</text>
</comment>
<dbReference type="Proteomes" id="UP000054776">
    <property type="component" value="Unassembled WGS sequence"/>
</dbReference>
<sequence>MAASIYRLKNQQQLSINILQSIKNGRVFAHRLLVWRWDSFGFQPFDKIFTLINRDYLFRMEINRRKILKGED</sequence>
<protein>
    <submittedName>
        <fullName evidence="1">Uncharacterized protein</fullName>
    </submittedName>
</protein>
<accession>A0A0V1B4N1</accession>
<dbReference type="EMBL" id="JYDH01000108">
    <property type="protein sequence ID" value="KRY31935.1"/>
    <property type="molecule type" value="Genomic_DNA"/>
</dbReference>
<evidence type="ECO:0000313" key="1">
    <source>
        <dbReference type="EMBL" id="KRY31935.1"/>
    </source>
</evidence>
<dbReference type="AlphaFoldDB" id="A0A0V1B4N1"/>